<feature type="transmembrane region" description="Helical" evidence="2">
    <location>
        <begin position="20"/>
        <end position="40"/>
    </location>
</feature>
<dbReference type="Proteomes" id="UP000799750">
    <property type="component" value="Unassembled WGS sequence"/>
</dbReference>
<name>A0A6A6RBI9_9PEZI</name>
<keyword evidence="4" id="KW-1185">Reference proteome</keyword>
<dbReference type="AlphaFoldDB" id="A0A6A6RBI9"/>
<evidence type="ECO:0000256" key="1">
    <source>
        <dbReference type="SAM" id="MobiDB-lite"/>
    </source>
</evidence>
<evidence type="ECO:0000313" key="4">
    <source>
        <dbReference type="Proteomes" id="UP000799750"/>
    </source>
</evidence>
<keyword evidence="2" id="KW-0812">Transmembrane</keyword>
<keyword evidence="2" id="KW-1133">Transmembrane helix</keyword>
<keyword evidence="2" id="KW-0472">Membrane</keyword>
<proteinExistence type="predicted"/>
<feature type="region of interest" description="Disordered" evidence="1">
    <location>
        <begin position="49"/>
        <end position="91"/>
    </location>
</feature>
<protein>
    <submittedName>
        <fullName evidence="3">Uncharacterized protein</fullName>
    </submittedName>
</protein>
<dbReference type="EMBL" id="MU004182">
    <property type="protein sequence ID" value="KAF2501921.1"/>
    <property type="molecule type" value="Genomic_DNA"/>
</dbReference>
<evidence type="ECO:0000313" key="3">
    <source>
        <dbReference type="EMBL" id="KAF2501921.1"/>
    </source>
</evidence>
<sequence length="114" mass="12458">MPTSTPKRYSFAESRLSRRLFSIGDAITTAVIGVMCFGFVKRLLNTKDETEKSSAYTPSVPAKSTKRPIPGVTELPAQSADPPALPARSTKRRPVLPALNIPQISTEFINDIKI</sequence>
<reference evidence="3" key="1">
    <citation type="journal article" date="2020" name="Stud. Mycol.">
        <title>101 Dothideomycetes genomes: a test case for predicting lifestyles and emergence of pathogens.</title>
        <authorList>
            <person name="Haridas S."/>
            <person name="Albert R."/>
            <person name="Binder M."/>
            <person name="Bloem J."/>
            <person name="Labutti K."/>
            <person name="Salamov A."/>
            <person name="Andreopoulos B."/>
            <person name="Baker S."/>
            <person name="Barry K."/>
            <person name="Bills G."/>
            <person name="Bluhm B."/>
            <person name="Cannon C."/>
            <person name="Castanera R."/>
            <person name="Culley D."/>
            <person name="Daum C."/>
            <person name="Ezra D."/>
            <person name="Gonzalez J."/>
            <person name="Henrissat B."/>
            <person name="Kuo A."/>
            <person name="Liang C."/>
            <person name="Lipzen A."/>
            <person name="Lutzoni F."/>
            <person name="Magnuson J."/>
            <person name="Mondo S."/>
            <person name="Nolan M."/>
            <person name="Ohm R."/>
            <person name="Pangilinan J."/>
            <person name="Park H.-J."/>
            <person name="Ramirez L."/>
            <person name="Alfaro M."/>
            <person name="Sun H."/>
            <person name="Tritt A."/>
            <person name="Yoshinaga Y."/>
            <person name="Zwiers L.-H."/>
            <person name="Turgeon B."/>
            <person name="Goodwin S."/>
            <person name="Spatafora J."/>
            <person name="Crous P."/>
            <person name="Grigoriev I."/>
        </authorList>
    </citation>
    <scope>NUCLEOTIDE SEQUENCE</scope>
    <source>
        <strain evidence="3">CBS 269.34</strain>
    </source>
</reference>
<gene>
    <name evidence="3" type="ORF">BU16DRAFT_534546</name>
</gene>
<organism evidence="3 4">
    <name type="scientific">Lophium mytilinum</name>
    <dbReference type="NCBI Taxonomy" id="390894"/>
    <lineage>
        <taxon>Eukaryota</taxon>
        <taxon>Fungi</taxon>
        <taxon>Dikarya</taxon>
        <taxon>Ascomycota</taxon>
        <taxon>Pezizomycotina</taxon>
        <taxon>Dothideomycetes</taxon>
        <taxon>Pleosporomycetidae</taxon>
        <taxon>Mytilinidiales</taxon>
        <taxon>Mytilinidiaceae</taxon>
        <taxon>Lophium</taxon>
    </lineage>
</organism>
<accession>A0A6A6RBI9</accession>
<evidence type="ECO:0000256" key="2">
    <source>
        <dbReference type="SAM" id="Phobius"/>
    </source>
</evidence>
<dbReference type="OrthoDB" id="10345654at2759"/>